<feature type="transmembrane region" description="Helical" evidence="3">
    <location>
        <begin position="345"/>
        <end position="370"/>
    </location>
</feature>
<keyword evidence="3" id="KW-1133">Transmembrane helix</keyword>
<keyword evidence="3" id="KW-0812">Transmembrane</keyword>
<evidence type="ECO:0000256" key="3">
    <source>
        <dbReference type="SAM" id="Phobius"/>
    </source>
</evidence>
<gene>
    <name evidence="4" type="ORF">GCM10022240_06950</name>
</gene>
<dbReference type="RefSeq" id="WP_344780566.1">
    <property type="nucleotide sequence ID" value="NZ_BAABAF010000002.1"/>
</dbReference>
<dbReference type="Proteomes" id="UP001500540">
    <property type="component" value="Unassembled WGS sequence"/>
</dbReference>
<feature type="transmembrane region" description="Helical" evidence="3">
    <location>
        <begin position="128"/>
        <end position="156"/>
    </location>
</feature>
<feature type="transmembrane region" description="Helical" evidence="3">
    <location>
        <begin position="267"/>
        <end position="285"/>
    </location>
</feature>
<protein>
    <recommendedName>
        <fullName evidence="6">CDP-alcohol phosphatidyltransferase</fullName>
    </recommendedName>
</protein>
<dbReference type="Pfam" id="PF01066">
    <property type="entry name" value="CDP-OH_P_transf"/>
    <property type="match status" value="1"/>
</dbReference>
<accession>A0ABP7G7L9</accession>
<feature type="transmembrane region" description="Helical" evidence="3">
    <location>
        <begin position="204"/>
        <end position="225"/>
    </location>
</feature>
<dbReference type="PROSITE" id="PS00379">
    <property type="entry name" value="CDP_ALCOHOL_P_TRANSF"/>
    <property type="match status" value="1"/>
</dbReference>
<dbReference type="InterPro" id="IPR000462">
    <property type="entry name" value="CDP-OH_P_trans"/>
</dbReference>
<feature type="transmembrane region" description="Helical" evidence="3">
    <location>
        <begin position="382"/>
        <end position="402"/>
    </location>
</feature>
<proteinExistence type="inferred from homology"/>
<evidence type="ECO:0000256" key="2">
    <source>
        <dbReference type="RuleBase" id="RU003750"/>
    </source>
</evidence>
<evidence type="ECO:0000256" key="1">
    <source>
        <dbReference type="ARBA" id="ARBA00022679"/>
    </source>
</evidence>
<evidence type="ECO:0000313" key="5">
    <source>
        <dbReference type="Proteomes" id="UP001500540"/>
    </source>
</evidence>
<keyword evidence="5" id="KW-1185">Reference proteome</keyword>
<feature type="transmembrane region" description="Helical" evidence="3">
    <location>
        <begin position="297"/>
        <end position="318"/>
    </location>
</feature>
<dbReference type="Gene3D" id="3.40.720.10">
    <property type="entry name" value="Alkaline Phosphatase, subunit A"/>
    <property type="match status" value="1"/>
</dbReference>
<reference evidence="5" key="1">
    <citation type="journal article" date="2019" name="Int. J. Syst. Evol. Microbiol.">
        <title>The Global Catalogue of Microorganisms (GCM) 10K type strain sequencing project: providing services to taxonomists for standard genome sequencing and annotation.</title>
        <authorList>
            <consortium name="The Broad Institute Genomics Platform"/>
            <consortium name="The Broad Institute Genome Sequencing Center for Infectious Disease"/>
            <person name="Wu L."/>
            <person name="Ma J."/>
        </authorList>
    </citation>
    <scope>NUCLEOTIDE SEQUENCE [LARGE SCALE GENOMIC DNA]</scope>
    <source>
        <strain evidence="5">JCM 16950</strain>
    </source>
</reference>
<dbReference type="EMBL" id="BAABAF010000002">
    <property type="protein sequence ID" value="GAA3756719.1"/>
    <property type="molecule type" value="Genomic_DNA"/>
</dbReference>
<keyword evidence="1 2" id="KW-0808">Transferase</keyword>
<feature type="transmembrane region" description="Helical" evidence="3">
    <location>
        <begin position="87"/>
        <end position="107"/>
    </location>
</feature>
<dbReference type="InterPro" id="IPR017850">
    <property type="entry name" value="Alkaline_phosphatase_core_sf"/>
</dbReference>
<dbReference type="Gene3D" id="1.20.120.1760">
    <property type="match status" value="1"/>
</dbReference>
<dbReference type="InterPro" id="IPR048254">
    <property type="entry name" value="CDP_ALCOHOL_P_TRANSF_CS"/>
</dbReference>
<dbReference type="InterPro" id="IPR043130">
    <property type="entry name" value="CDP-OH_PTrfase_TM_dom"/>
</dbReference>
<evidence type="ECO:0008006" key="6">
    <source>
        <dbReference type="Google" id="ProtNLM"/>
    </source>
</evidence>
<evidence type="ECO:0000313" key="4">
    <source>
        <dbReference type="EMBL" id="GAA3756719.1"/>
    </source>
</evidence>
<keyword evidence="3" id="KW-0472">Membrane</keyword>
<comment type="caution">
    <text evidence="4">The sequence shown here is derived from an EMBL/GenBank/DDBJ whole genome shotgun (WGS) entry which is preliminary data.</text>
</comment>
<name>A0ABP7G7L9_9MICO</name>
<dbReference type="SUPFAM" id="SSF53649">
    <property type="entry name" value="Alkaline phosphatase-like"/>
    <property type="match status" value="1"/>
</dbReference>
<organism evidence="4 5">
    <name type="scientific">Microbacterium kribbense</name>
    <dbReference type="NCBI Taxonomy" id="433645"/>
    <lineage>
        <taxon>Bacteria</taxon>
        <taxon>Bacillati</taxon>
        <taxon>Actinomycetota</taxon>
        <taxon>Actinomycetes</taxon>
        <taxon>Micrococcales</taxon>
        <taxon>Microbacteriaceae</taxon>
        <taxon>Microbacterium</taxon>
    </lineage>
</organism>
<comment type="similarity">
    <text evidence="2">Belongs to the CDP-alcohol phosphatidyltransferase class-I family.</text>
</comment>
<sequence length="782" mass="82431">MRSVRSDPLVGLAAQLAVLVALAATVGLGVAGWTAAGGYAVVGTGLLARGLERRGRDGFGPADWVTLARASLVGAIAALVADSFDRAIPVPLLVVLAVIALTLDAVDGRVARATGTSSDLGARFDMEVDAFLILVLSVYAAPLVGGGVLAIGLARYAFAVAGWMLPWLHAWSPPRFGAKVVAAIQGIVLAAVAADVLPREAAQIAVGVAGILLAGSFARQTWWLWRHRGPTVPFSLVPSPARTVGAGLLVWFVLIVPSKPSLLAPDAFARIPLEALVLVALALVLPPVARRVTARVFGVLLGLLVIVKAIDVGFYTLFDRSFDLISDWYYLGPGVGVLGDSIGRFGALVVAAAAVTAAVAVVVVMPFVVVRLVEGVTGVRHVSIHVVVAVGLVAALCVAAGVRLGPAGPVASMSAANLAIGRLHADIRDHNVFAAEIAADPLRQARSDQLFTTLRGKDVLVVFVESYGRIAVQDSSFAPGIDAVLTSGTRSLAAAGFTARSAFLTSPTFGAGSWLAHATLQSGLWVNSQQRYNQLLTQQRLTLSRAFGDAGWRTVSVVPADTIDWPQGKRFYGFDALYDSRNVGYRGPGFGYAPMPDQFVWSAFQRLELARPHRAPVMAEIDLVSSHHPWTPLPRPVPWNAVGDGSVFDAMPEEDQVSEAALADPAQVRALYGRSVEYTLGTLFSFVQTYPDPNLVVVMVGDHQPHAYVAGDHPGHDVPISIIAHDPAVLRAIGSWGWQAGLLPDPTAPVWPMSTFRDRFATAYSPQLSVVLPDVTPALPGP</sequence>